<dbReference type="EMBL" id="UINC01018826">
    <property type="protein sequence ID" value="SVA79373.1"/>
    <property type="molecule type" value="Genomic_DNA"/>
</dbReference>
<reference evidence="1" key="1">
    <citation type="submission" date="2018-05" db="EMBL/GenBank/DDBJ databases">
        <authorList>
            <person name="Lanie J.A."/>
            <person name="Ng W.-L."/>
            <person name="Kazmierczak K.M."/>
            <person name="Andrzejewski T.M."/>
            <person name="Davidsen T.M."/>
            <person name="Wayne K.J."/>
            <person name="Tettelin H."/>
            <person name="Glass J.I."/>
            <person name="Rusch D."/>
            <person name="Podicherti R."/>
            <person name="Tsui H.-C.T."/>
            <person name="Winkler M.E."/>
        </authorList>
    </citation>
    <scope>NUCLEOTIDE SEQUENCE</scope>
</reference>
<dbReference type="PANTHER" id="PTHR37691">
    <property type="entry name" value="BLR3518 PROTEIN"/>
    <property type="match status" value="1"/>
</dbReference>
<organism evidence="1">
    <name type="scientific">marine metagenome</name>
    <dbReference type="NCBI Taxonomy" id="408172"/>
    <lineage>
        <taxon>unclassified sequences</taxon>
        <taxon>metagenomes</taxon>
        <taxon>ecological metagenomes</taxon>
    </lineage>
</organism>
<gene>
    <name evidence="1" type="ORF">METZ01_LOCUS132227</name>
</gene>
<name>A0A381YS67_9ZZZZ</name>
<dbReference type="Gene3D" id="3.40.1260.10">
    <property type="entry name" value="DsrEFH-like"/>
    <property type="match status" value="1"/>
</dbReference>
<dbReference type="InterPro" id="IPR003787">
    <property type="entry name" value="Sulphur_relay_DsrE/F-like"/>
</dbReference>
<dbReference type="PANTHER" id="PTHR37691:SF1">
    <property type="entry name" value="BLR3518 PROTEIN"/>
    <property type="match status" value="1"/>
</dbReference>
<dbReference type="Pfam" id="PF02635">
    <property type="entry name" value="DsrE"/>
    <property type="match status" value="1"/>
</dbReference>
<protein>
    <submittedName>
        <fullName evidence="1">Uncharacterized protein</fullName>
    </submittedName>
</protein>
<proteinExistence type="predicted"/>
<dbReference type="InterPro" id="IPR027396">
    <property type="entry name" value="DsrEFH-like"/>
</dbReference>
<evidence type="ECO:0000313" key="1">
    <source>
        <dbReference type="EMBL" id="SVA79373.1"/>
    </source>
</evidence>
<dbReference type="SUPFAM" id="SSF75169">
    <property type="entry name" value="DsrEFH-like"/>
    <property type="match status" value="1"/>
</dbReference>
<accession>A0A381YS67</accession>
<sequence length="195" mass="21582">MLTLNSLQMNKLCVFGFVIFTSLLLTVKSSSAQNSRDDLHDGPLIHNFGRHVDLPNAELKTNTDMVYKVAFEILQALREPTRPHMRLEAAARFMNMHAHAGIPTENLQLSIVLHGGGTQTAMTNEAYRRRHDVDNPSLPLLNALSDAGVNIYLCEQSRVLRGIGADEVAPPVKSALSAMTAIVNLQEDGYHFLTY</sequence>
<dbReference type="AlphaFoldDB" id="A0A381YS67"/>